<accession>A0ABR1W151</accession>
<dbReference type="Proteomes" id="UP001480595">
    <property type="component" value="Unassembled WGS sequence"/>
</dbReference>
<feature type="chain" id="PRO_5047167930" evidence="1">
    <location>
        <begin position="26"/>
        <end position="583"/>
    </location>
</feature>
<dbReference type="Pfam" id="PF01425">
    <property type="entry name" value="Amidase"/>
    <property type="match status" value="1"/>
</dbReference>
<feature type="domain" description="Amidase" evidence="2">
    <location>
        <begin position="54"/>
        <end position="544"/>
    </location>
</feature>
<gene>
    <name evidence="3" type="ORF">PG994_003568</name>
</gene>
<evidence type="ECO:0000259" key="2">
    <source>
        <dbReference type="Pfam" id="PF01425"/>
    </source>
</evidence>
<dbReference type="Gene3D" id="3.90.1300.10">
    <property type="entry name" value="Amidase signature (AS) domain"/>
    <property type="match status" value="1"/>
</dbReference>
<protein>
    <submittedName>
        <fullName evidence="3">Amidase</fullName>
    </submittedName>
</protein>
<evidence type="ECO:0000313" key="4">
    <source>
        <dbReference type="Proteomes" id="UP001480595"/>
    </source>
</evidence>
<comment type="caution">
    <text evidence="3">The sequence shown here is derived from an EMBL/GenBank/DDBJ whole genome shotgun (WGS) entry which is preliminary data.</text>
</comment>
<proteinExistence type="predicted"/>
<keyword evidence="4" id="KW-1185">Reference proteome</keyword>
<dbReference type="RefSeq" id="XP_066719255.1">
    <property type="nucleotide sequence ID" value="XM_066854977.1"/>
</dbReference>
<dbReference type="EMBL" id="JAQQWL010000004">
    <property type="protein sequence ID" value="KAK8076296.1"/>
    <property type="molecule type" value="Genomic_DNA"/>
</dbReference>
<dbReference type="SUPFAM" id="SSF75304">
    <property type="entry name" value="Amidase signature (AS) enzymes"/>
    <property type="match status" value="1"/>
</dbReference>
<sequence>MVFCNFPRAVAYLALCLSLQAAALSFTGPVQSLSDISITELTQLLDSGTVTSRDLVDLYSDRIAEVNAELNAVIEIDVDTALHVAETLDRDRSNGVLRGPLHGIPILVKDNYATTGGFNESLKTGAGSVCLAAGSRPREDATVVAKLRAAGAIILGKTNLAEFSGARGHHVPQGWSARGGQTYGAYVRGQTACGSSSGSGVAAGLGLAAAALGTETGGSITCPASFGNVVGVKPTVGLTSRFGVVPVTPRQDTAGPLARSVADAALLLEVMAGRDVERDNYTAAQPWDSPPRYTEALNASALRGKRIGVMWYEQGIEFGMNYWANKKQIRRLFDAALDDLRGAGAELVDVPFGDHGGADKGLFNIHVPMRNGGDYMLPDLKEALARYYDNMAPDDNADEASTAIQNHTQLLACLREDPRERSAEYSLEIMAAIAEEDEPLGPAGGAEAWAAYVNVSTATGSLLRGPLQEQNLEGLVMYMDLAIVLASAPGLPIVTVPMGGLGDDARVVYEGEGNDDYNLPRVITGAPGMPQGLSFVDEKWTEMDLVGFAYAYEQASQRRWTLAPWVKMESDLDNWTGDRIGEL</sequence>
<dbReference type="PANTHER" id="PTHR42678">
    <property type="entry name" value="AMIDASE"/>
    <property type="match status" value="1"/>
</dbReference>
<organism evidence="3 4">
    <name type="scientific">Apiospora phragmitis</name>
    <dbReference type="NCBI Taxonomy" id="2905665"/>
    <lineage>
        <taxon>Eukaryota</taxon>
        <taxon>Fungi</taxon>
        <taxon>Dikarya</taxon>
        <taxon>Ascomycota</taxon>
        <taxon>Pezizomycotina</taxon>
        <taxon>Sordariomycetes</taxon>
        <taxon>Xylariomycetidae</taxon>
        <taxon>Amphisphaeriales</taxon>
        <taxon>Apiosporaceae</taxon>
        <taxon>Apiospora</taxon>
    </lineage>
</organism>
<feature type="signal peptide" evidence="1">
    <location>
        <begin position="1"/>
        <end position="25"/>
    </location>
</feature>
<dbReference type="InterPro" id="IPR023631">
    <property type="entry name" value="Amidase_dom"/>
</dbReference>
<evidence type="ECO:0000313" key="3">
    <source>
        <dbReference type="EMBL" id="KAK8076296.1"/>
    </source>
</evidence>
<dbReference type="GeneID" id="92088040"/>
<name>A0ABR1W151_9PEZI</name>
<dbReference type="InterPro" id="IPR036928">
    <property type="entry name" value="AS_sf"/>
</dbReference>
<reference evidence="3 4" key="1">
    <citation type="submission" date="2023-01" db="EMBL/GenBank/DDBJ databases">
        <title>Analysis of 21 Apiospora genomes using comparative genomics revels a genus with tremendous synthesis potential of carbohydrate active enzymes and secondary metabolites.</title>
        <authorList>
            <person name="Sorensen T."/>
        </authorList>
    </citation>
    <scope>NUCLEOTIDE SEQUENCE [LARGE SCALE GENOMIC DNA]</scope>
    <source>
        <strain evidence="3 4">CBS 135458</strain>
    </source>
</reference>
<keyword evidence="1" id="KW-0732">Signal</keyword>
<dbReference type="PANTHER" id="PTHR42678:SF34">
    <property type="entry name" value="OS04G0183300 PROTEIN"/>
    <property type="match status" value="1"/>
</dbReference>
<evidence type="ECO:0000256" key="1">
    <source>
        <dbReference type="SAM" id="SignalP"/>
    </source>
</evidence>